<evidence type="ECO:0000256" key="9">
    <source>
        <dbReference type="RuleBase" id="RU369079"/>
    </source>
</evidence>
<keyword evidence="5 9" id="KW-0812">Transmembrane</keyword>
<sequence>MRALLTLAALIDRLNEACGRLLPWTILAAVLLAVGNALARKFDAGSNALLEAQWYLVSAAFLLGAGRVLRLDEHVRIDLLTARLSPRGRLKADIAALALTVLPVCLLMLWLSWPWFLSSWLSHEVSASAGGLPLWPARILVPAGFALLTLQALALIVRRAAALREADA</sequence>
<reference evidence="11 12" key="1">
    <citation type="journal article" date="2011" name="J. Bacteriol.">
        <title>Genome sequence of Methyloversatilis universalis FAM5T, a methylotrophic representative of the order Rhodocyclales.</title>
        <authorList>
            <person name="Kittichotirat W."/>
            <person name="Good N.M."/>
            <person name="Hall R."/>
            <person name="Bringel F."/>
            <person name="Lajus A."/>
            <person name="Medigue C."/>
            <person name="Smalley N.E."/>
            <person name="Beck D."/>
            <person name="Bumgarner R."/>
            <person name="Vuilleumier S."/>
            <person name="Kalyuzhnaya M.G."/>
        </authorList>
    </citation>
    <scope>NUCLEOTIDE SEQUENCE [LARGE SCALE GENOMIC DNA]</scope>
    <source>
        <strain evidence="12">ATCC BAA-1314 / JCM 13912 / FAM5</strain>
    </source>
</reference>
<keyword evidence="7 9" id="KW-0472">Membrane</keyword>
<proteinExistence type="inferred from homology"/>
<keyword evidence="12" id="KW-1185">Reference proteome</keyword>
<dbReference type="Pfam" id="PF04290">
    <property type="entry name" value="DctQ"/>
    <property type="match status" value="1"/>
</dbReference>
<dbReference type="EMBL" id="AFHG01000049">
    <property type="protein sequence ID" value="EGK71661.1"/>
    <property type="molecule type" value="Genomic_DNA"/>
</dbReference>
<evidence type="ECO:0000256" key="2">
    <source>
        <dbReference type="ARBA" id="ARBA00022448"/>
    </source>
</evidence>
<comment type="similarity">
    <text evidence="8 9">Belongs to the TRAP transporter small permease family.</text>
</comment>
<comment type="function">
    <text evidence="9">Part of the tripartite ATP-independent periplasmic (TRAP) transport system.</text>
</comment>
<keyword evidence="4 9" id="KW-0997">Cell inner membrane</keyword>
<comment type="caution">
    <text evidence="11">The sequence shown here is derived from an EMBL/GenBank/DDBJ whole genome shotgun (WGS) entry which is preliminary data.</text>
</comment>
<evidence type="ECO:0000256" key="6">
    <source>
        <dbReference type="ARBA" id="ARBA00022989"/>
    </source>
</evidence>
<dbReference type="eggNOG" id="COG4665">
    <property type="taxonomic scope" value="Bacteria"/>
</dbReference>
<name>F5RD10_METUF</name>
<evidence type="ECO:0000256" key="4">
    <source>
        <dbReference type="ARBA" id="ARBA00022519"/>
    </source>
</evidence>
<comment type="subunit">
    <text evidence="9">The complex comprises the extracytoplasmic solute receptor protein and the two transmembrane proteins.</text>
</comment>
<dbReference type="PANTHER" id="PTHR35011">
    <property type="entry name" value="2,3-DIKETO-L-GULONATE TRAP TRANSPORTER SMALL PERMEASE PROTEIN YIAM"/>
    <property type="match status" value="1"/>
</dbReference>
<feature type="transmembrane region" description="Helical" evidence="9">
    <location>
        <begin position="90"/>
        <end position="115"/>
    </location>
</feature>
<dbReference type="GO" id="GO:0005886">
    <property type="term" value="C:plasma membrane"/>
    <property type="evidence" value="ECO:0007669"/>
    <property type="project" value="UniProtKB-SubCell"/>
</dbReference>
<comment type="caution">
    <text evidence="9">Lacks conserved residue(s) required for the propagation of feature annotation.</text>
</comment>
<gene>
    <name evidence="11" type="ORF">METUNv1_02167</name>
</gene>
<dbReference type="Proteomes" id="UP000005019">
    <property type="component" value="Unassembled WGS sequence"/>
</dbReference>
<dbReference type="InterPro" id="IPR055348">
    <property type="entry name" value="DctQ"/>
</dbReference>
<evidence type="ECO:0000256" key="7">
    <source>
        <dbReference type="ARBA" id="ARBA00023136"/>
    </source>
</evidence>
<dbReference type="InterPro" id="IPR007387">
    <property type="entry name" value="TRAP_DctQ"/>
</dbReference>
<dbReference type="AlphaFoldDB" id="F5RD10"/>
<dbReference type="PANTHER" id="PTHR35011:SF4">
    <property type="entry name" value="SLL1102 PROTEIN"/>
    <property type="match status" value="1"/>
</dbReference>
<feature type="transmembrane region" description="Helical" evidence="9">
    <location>
        <begin position="135"/>
        <end position="157"/>
    </location>
</feature>
<keyword evidence="6 9" id="KW-1133">Transmembrane helix</keyword>
<accession>F5RD10</accession>
<comment type="subcellular location">
    <subcellularLocation>
        <location evidence="1 9">Cell inner membrane</location>
        <topology evidence="1 9">Multi-pass membrane protein</topology>
    </subcellularLocation>
</comment>
<organism evidence="11 12">
    <name type="scientific">Methyloversatilis universalis (strain ATCC BAA-1314 / DSM 25237 / JCM 13912 / CCUG 52030 / FAM5)</name>
    <dbReference type="NCBI Taxonomy" id="1000565"/>
    <lineage>
        <taxon>Bacteria</taxon>
        <taxon>Pseudomonadati</taxon>
        <taxon>Pseudomonadota</taxon>
        <taxon>Betaproteobacteria</taxon>
        <taxon>Nitrosomonadales</taxon>
        <taxon>Sterolibacteriaceae</taxon>
        <taxon>Methyloversatilis</taxon>
    </lineage>
</organism>
<feature type="transmembrane region" description="Helical" evidence="9">
    <location>
        <begin position="52"/>
        <end position="69"/>
    </location>
</feature>
<protein>
    <recommendedName>
        <fullName evidence="9">TRAP transporter small permease protein</fullName>
    </recommendedName>
</protein>
<evidence type="ECO:0000313" key="11">
    <source>
        <dbReference type="EMBL" id="EGK71661.1"/>
    </source>
</evidence>
<evidence type="ECO:0000256" key="8">
    <source>
        <dbReference type="ARBA" id="ARBA00038436"/>
    </source>
</evidence>
<dbReference type="RefSeq" id="WP_008061531.1">
    <property type="nucleotide sequence ID" value="NZ_AFHG01000049.1"/>
</dbReference>
<dbReference type="OrthoDB" id="9795655at2"/>
<dbReference type="STRING" id="1000565.METUNv1_02167"/>
<evidence type="ECO:0000259" key="10">
    <source>
        <dbReference type="Pfam" id="PF04290"/>
    </source>
</evidence>
<evidence type="ECO:0000256" key="5">
    <source>
        <dbReference type="ARBA" id="ARBA00022692"/>
    </source>
</evidence>
<evidence type="ECO:0000256" key="3">
    <source>
        <dbReference type="ARBA" id="ARBA00022475"/>
    </source>
</evidence>
<keyword evidence="2 9" id="KW-0813">Transport</keyword>
<evidence type="ECO:0000313" key="12">
    <source>
        <dbReference type="Proteomes" id="UP000005019"/>
    </source>
</evidence>
<feature type="domain" description="Tripartite ATP-independent periplasmic transporters DctQ component" evidence="10">
    <location>
        <begin position="31"/>
        <end position="160"/>
    </location>
</feature>
<keyword evidence="3" id="KW-1003">Cell membrane</keyword>
<evidence type="ECO:0000256" key="1">
    <source>
        <dbReference type="ARBA" id="ARBA00004429"/>
    </source>
</evidence>
<dbReference type="GO" id="GO:0022857">
    <property type="term" value="F:transmembrane transporter activity"/>
    <property type="evidence" value="ECO:0007669"/>
    <property type="project" value="UniProtKB-UniRule"/>
</dbReference>